<comment type="caution">
    <text evidence="2">The sequence shown here is derived from an EMBL/GenBank/DDBJ whole genome shotgun (WGS) entry which is preliminary data.</text>
</comment>
<evidence type="ECO:0008006" key="4">
    <source>
        <dbReference type="Google" id="ProtNLM"/>
    </source>
</evidence>
<feature type="chain" id="PRO_5047232452" description="UrcA family protein" evidence="1">
    <location>
        <begin position="24"/>
        <end position="120"/>
    </location>
</feature>
<keyword evidence="1" id="KW-0732">Signal</keyword>
<name>A0ABY1S0C3_9GAMM</name>
<proteinExistence type="predicted"/>
<keyword evidence="3" id="KW-1185">Reference proteome</keyword>
<dbReference type="Proteomes" id="UP001159257">
    <property type="component" value="Unassembled WGS sequence"/>
</dbReference>
<protein>
    <recommendedName>
        <fullName evidence="4">UrcA family protein</fullName>
    </recommendedName>
</protein>
<evidence type="ECO:0000313" key="2">
    <source>
        <dbReference type="EMBL" id="SMR74634.1"/>
    </source>
</evidence>
<organism evidence="2 3">
    <name type="scientific">Marinobacterium sediminicola</name>
    <dbReference type="NCBI Taxonomy" id="518898"/>
    <lineage>
        <taxon>Bacteria</taxon>
        <taxon>Pseudomonadati</taxon>
        <taxon>Pseudomonadota</taxon>
        <taxon>Gammaproteobacteria</taxon>
        <taxon>Oceanospirillales</taxon>
        <taxon>Oceanospirillaceae</taxon>
        <taxon>Marinobacterium</taxon>
    </lineage>
</organism>
<dbReference type="EMBL" id="FXWV01000007">
    <property type="protein sequence ID" value="SMR74634.1"/>
    <property type="molecule type" value="Genomic_DNA"/>
</dbReference>
<evidence type="ECO:0000313" key="3">
    <source>
        <dbReference type="Proteomes" id="UP001159257"/>
    </source>
</evidence>
<evidence type="ECO:0000256" key="1">
    <source>
        <dbReference type="SAM" id="SignalP"/>
    </source>
</evidence>
<gene>
    <name evidence="2" type="ORF">SAMN04487964_10798</name>
</gene>
<reference evidence="2 3" key="1">
    <citation type="submission" date="2017-05" db="EMBL/GenBank/DDBJ databases">
        <authorList>
            <person name="Varghese N."/>
            <person name="Submissions S."/>
        </authorList>
    </citation>
    <scope>NUCLEOTIDE SEQUENCE [LARGE SCALE GENOMIC DNA]</scope>
    <source>
        <strain evidence="2 3">CGMCC 1.7287</strain>
    </source>
</reference>
<sequence>MLRLSRLLCCTLFMANLSSQALATTTPGYGKRFPAKWLERSGEILLDTICYNYPADSYMYRLCREEAVHTLNARCQRYEAVAQHSPDSNHYLELADKYCVAARLYRPFPEQAPLDNNNGQ</sequence>
<feature type="signal peptide" evidence="1">
    <location>
        <begin position="1"/>
        <end position="23"/>
    </location>
</feature>
<accession>A0ABY1S0C3</accession>